<reference evidence="1" key="1">
    <citation type="submission" date="2022-06" db="EMBL/GenBank/DDBJ databases">
        <title>Phylogenomic reconstructions and comparative analyses of Kickxellomycotina fungi.</title>
        <authorList>
            <person name="Reynolds N.K."/>
            <person name="Stajich J.E."/>
            <person name="Barry K."/>
            <person name="Grigoriev I.V."/>
            <person name="Crous P."/>
            <person name="Smith M.E."/>
        </authorList>
    </citation>
    <scope>NUCLEOTIDE SEQUENCE</scope>
    <source>
        <strain evidence="1">RSA 2271</strain>
    </source>
</reference>
<protein>
    <submittedName>
        <fullName evidence="1">UDP-galactose transporter</fullName>
    </submittedName>
</protein>
<gene>
    <name evidence="1" type="primary">HUT1</name>
    <name evidence="1" type="ORF">EV182_004782</name>
</gene>
<dbReference type="Proteomes" id="UP001145114">
    <property type="component" value="Unassembled WGS sequence"/>
</dbReference>
<name>A0ACC1HEZ2_9FUNG</name>
<comment type="caution">
    <text evidence="1">The sequence shown here is derived from an EMBL/GenBank/DDBJ whole genome shotgun (WGS) entry which is preliminary data.</text>
</comment>
<keyword evidence="2" id="KW-1185">Reference proteome</keyword>
<dbReference type="EMBL" id="JAMZIH010006690">
    <property type="protein sequence ID" value="KAJ1673673.1"/>
    <property type="molecule type" value="Genomic_DNA"/>
</dbReference>
<accession>A0ACC1HEZ2</accession>
<evidence type="ECO:0000313" key="2">
    <source>
        <dbReference type="Proteomes" id="UP001145114"/>
    </source>
</evidence>
<evidence type="ECO:0000313" key="1">
    <source>
        <dbReference type="EMBL" id="KAJ1673673.1"/>
    </source>
</evidence>
<sequence length="368" mass="40707">MLKLLICAVGIYTCFLTWGVTQERVVSTRYSDDGAKFQYFIVLNCIQAAVASLVALFYTSVIQRQPMIPLDVRLAKRFLHLAFLIASASPFGYHSLKHLNYVALTLAKSCKLVPVVVMNKLLHGRSYPLYKYAVVAMVTIGVSTFMLNQTSNNSNNHKTPSAGSNSNYLFGLLLILINLCIDGVMSATQDQTFIDFTHLRPEHMMCYLNLFSCLLMVIWLANPWNPELAHAIAFLSAHPRAIGDIAVFAICGAVGQCFIYYTIAHFGSLVLTTITVTRKLFTILISVVKFNHPLNPAQWLSIAMVFAGIGVEVYFKKTNNPKPANVPVLEHSAEKPSETSLPAPARGSIDSIDSTLRRRQPIQASTVS</sequence>
<proteinExistence type="predicted"/>
<organism evidence="1 2">
    <name type="scientific">Spiromyces aspiralis</name>
    <dbReference type="NCBI Taxonomy" id="68401"/>
    <lineage>
        <taxon>Eukaryota</taxon>
        <taxon>Fungi</taxon>
        <taxon>Fungi incertae sedis</taxon>
        <taxon>Zoopagomycota</taxon>
        <taxon>Kickxellomycotina</taxon>
        <taxon>Kickxellomycetes</taxon>
        <taxon>Kickxellales</taxon>
        <taxon>Kickxellaceae</taxon>
        <taxon>Spiromyces</taxon>
    </lineage>
</organism>